<reference evidence="3 4" key="1">
    <citation type="submission" date="2019-07" db="EMBL/GenBank/DDBJ databases">
        <title>R&amp;d 2014.</title>
        <authorList>
            <person name="Klenk H.-P."/>
        </authorList>
    </citation>
    <scope>NUCLEOTIDE SEQUENCE [LARGE SCALE GENOMIC DNA]</scope>
    <source>
        <strain evidence="3 4">DSM 43194</strain>
    </source>
</reference>
<feature type="region of interest" description="Disordered" evidence="1">
    <location>
        <begin position="1"/>
        <end position="49"/>
    </location>
</feature>
<gene>
    <name evidence="3" type="ORF">JD82_01592</name>
</gene>
<dbReference type="AlphaFoldDB" id="A0A660CDG0"/>
<evidence type="ECO:0000259" key="2">
    <source>
        <dbReference type="Pfam" id="PF13478"/>
    </source>
</evidence>
<name>A0A660CDG0_9PSEU</name>
<organism evidence="3 4">
    <name type="scientific">Prauserella rugosa</name>
    <dbReference type="NCBI Taxonomy" id="43354"/>
    <lineage>
        <taxon>Bacteria</taxon>
        <taxon>Bacillati</taxon>
        <taxon>Actinomycetota</taxon>
        <taxon>Actinomycetes</taxon>
        <taxon>Pseudonocardiales</taxon>
        <taxon>Pseudonocardiaceae</taxon>
        <taxon>Prauserella</taxon>
    </lineage>
</organism>
<dbReference type="InterPro" id="IPR052698">
    <property type="entry name" value="MoCofactor_Util/Proc"/>
</dbReference>
<accession>A0A660CDG0</accession>
<evidence type="ECO:0000313" key="4">
    <source>
        <dbReference type="Proteomes" id="UP000317303"/>
    </source>
</evidence>
<dbReference type="Gene3D" id="3.40.50.720">
    <property type="entry name" value="NAD(P)-binding Rossmann-like Domain"/>
    <property type="match status" value="1"/>
</dbReference>
<dbReference type="EMBL" id="VLJV01000001">
    <property type="protein sequence ID" value="TWH19763.1"/>
    <property type="molecule type" value="Genomic_DNA"/>
</dbReference>
<dbReference type="InterPro" id="IPR027051">
    <property type="entry name" value="XdhC_Rossmann_dom"/>
</dbReference>
<evidence type="ECO:0000256" key="1">
    <source>
        <dbReference type="SAM" id="MobiDB-lite"/>
    </source>
</evidence>
<protein>
    <submittedName>
        <fullName evidence="3">XdhC-like protein</fullName>
    </submittedName>
</protein>
<keyword evidence="4" id="KW-1185">Reference proteome</keyword>
<feature type="domain" description="XdhC Rossmann" evidence="2">
    <location>
        <begin position="56"/>
        <end position="182"/>
    </location>
</feature>
<dbReference type="Pfam" id="PF13478">
    <property type="entry name" value="XdhC_C"/>
    <property type="match status" value="1"/>
</dbReference>
<proteinExistence type="predicted"/>
<comment type="caution">
    <text evidence="3">The sequence shown here is derived from an EMBL/GenBank/DDBJ whole genome shotgun (WGS) entry which is preliminary data.</text>
</comment>
<feature type="compositionally biased region" description="Low complexity" evidence="1">
    <location>
        <begin position="9"/>
        <end position="39"/>
    </location>
</feature>
<dbReference type="PANTHER" id="PTHR30388">
    <property type="entry name" value="ALDEHYDE OXIDOREDUCTASE MOLYBDENUM COFACTOR ASSEMBLY PROTEIN"/>
    <property type="match status" value="1"/>
</dbReference>
<dbReference type="PANTHER" id="PTHR30388:SF6">
    <property type="entry name" value="XANTHINE DEHYDROGENASE SUBUNIT A-RELATED"/>
    <property type="match status" value="1"/>
</dbReference>
<dbReference type="Proteomes" id="UP000317303">
    <property type="component" value="Unassembled WGS sequence"/>
</dbReference>
<sequence>MAMPPSTPSTPSTTRPAPDTSTPDTSTPDTSTPDTAADPCDVAHGGADSGQQTRTLVAVFATPVADFLLRYGADAGFRTLLVEPDEKRVADALTAMPELDDTADVVVTDHHRDELGVVLRDALAQPARWVGVMGNPKHTGPHVAALQALGVSDEDIARVHRPIGLNIGSRTPPEIAIATLAGLLADRNGRAGGFEFG</sequence>
<evidence type="ECO:0000313" key="3">
    <source>
        <dbReference type="EMBL" id="TWH19763.1"/>
    </source>
</evidence>